<keyword evidence="1" id="KW-0812">Transmembrane</keyword>
<dbReference type="HOGENOM" id="CLU_2116179_0_0_0"/>
<organism evidence="2">
    <name type="scientific">Vecturithrix granuli</name>
    <dbReference type="NCBI Taxonomy" id="1499967"/>
    <lineage>
        <taxon>Bacteria</taxon>
        <taxon>Candidatus Moduliflexota</taxon>
        <taxon>Candidatus Vecturitrichia</taxon>
        <taxon>Candidatus Vecturitrichales</taxon>
        <taxon>Candidatus Vecturitrichaceae</taxon>
        <taxon>Candidatus Vecturithrix</taxon>
    </lineage>
</organism>
<dbReference type="EMBL" id="DF820464">
    <property type="protein sequence ID" value="GAK56447.1"/>
    <property type="molecule type" value="Genomic_DNA"/>
</dbReference>
<sequence>MASSEKKAQHLQKLLRAAYVSKEQIEIEPGTRWRMDVMRDIRRLGPLNVQFNPFMMFNRVVWRFAEAACVVALVMTVYVGFTGWNPIEEVTSLYLANPVEFTVSQVLGEYESYE</sequence>
<name>A0A081BVU2_VECG1</name>
<keyword evidence="1" id="KW-1133">Transmembrane helix</keyword>
<dbReference type="STRING" id="1499967.U27_03409"/>
<feature type="transmembrane region" description="Helical" evidence="1">
    <location>
        <begin position="60"/>
        <end position="81"/>
    </location>
</feature>
<evidence type="ECO:0000313" key="2">
    <source>
        <dbReference type="EMBL" id="GAK56447.1"/>
    </source>
</evidence>
<evidence type="ECO:0000256" key="1">
    <source>
        <dbReference type="SAM" id="Phobius"/>
    </source>
</evidence>
<keyword evidence="1" id="KW-0472">Membrane</keyword>
<dbReference type="AlphaFoldDB" id="A0A081BVU2"/>
<protein>
    <submittedName>
        <fullName evidence="2">Uncharacterized protein</fullName>
    </submittedName>
</protein>
<accession>A0A081BVU2</accession>
<reference evidence="2" key="1">
    <citation type="journal article" date="2015" name="PeerJ">
        <title>First genomic representation of candidate bacterial phylum KSB3 points to enhanced environmental sensing as a trigger of wastewater bulking.</title>
        <authorList>
            <person name="Sekiguchi Y."/>
            <person name="Ohashi A."/>
            <person name="Parks D.H."/>
            <person name="Yamauchi T."/>
            <person name="Tyson G.W."/>
            <person name="Hugenholtz P."/>
        </authorList>
    </citation>
    <scope>NUCLEOTIDE SEQUENCE [LARGE SCALE GENOMIC DNA]</scope>
</reference>
<gene>
    <name evidence="2" type="ORF">U27_03409</name>
</gene>
<dbReference type="Proteomes" id="UP000030661">
    <property type="component" value="Unassembled WGS sequence"/>
</dbReference>
<evidence type="ECO:0000313" key="3">
    <source>
        <dbReference type="Proteomes" id="UP000030661"/>
    </source>
</evidence>
<keyword evidence="3" id="KW-1185">Reference proteome</keyword>
<proteinExistence type="predicted"/>